<reference evidence="2" key="1">
    <citation type="submission" date="2016-01" db="EMBL/GenBank/DDBJ databases">
        <authorList>
            <person name="Mitreva M."/>
            <person name="Pepin K.H."/>
            <person name="Mihindukulasuriya K.A."/>
            <person name="Fulton R."/>
            <person name="Fronick C."/>
            <person name="O'Laughlin M."/>
            <person name="Miner T."/>
            <person name="Herter B."/>
            <person name="Rosa B.A."/>
            <person name="Cordes M."/>
            <person name="Tomlinson C."/>
            <person name="Wollam A."/>
            <person name="Palsikar V.B."/>
            <person name="Mardis E.R."/>
            <person name="Wilson R.K."/>
        </authorList>
    </citation>
    <scope>NUCLEOTIDE SEQUENCE [LARGE SCALE GENOMIC DNA]</scope>
    <source>
        <strain evidence="2">GED7749B</strain>
    </source>
</reference>
<dbReference type="PATRIC" id="fig|1398.22.peg.1262"/>
<organism evidence="1 2">
    <name type="scientific">Heyndrickxia coagulans</name>
    <name type="common">Weizmannia coagulans</name>
    <dbReference type="NCBI Taxonomy" id="1398"/>
    <lineage>
        <taxon>Bacteria</taxon>
        <taxon>Bacillati</taxon>
        <taxon>Bacillota</taxon>
        <taxon>Bacilli</taxon>
        <taxon>Bacillales</taxon>
        <taxon>Bacillaceae</taxon>
        <taxon>Heyndrickxia</taxon>
    </lineage>
</organism>
<dbReference type="EMBL" id="LRPN01000037">
    <property type="protein sequence ID" value="KWZ83469.1"/>
    <property type="molecule type" value="Genomic_DNA"/>
</dbReference>
<accession>A0A133KUX9</accession>
<protein>
    <submittedName>
        <fullName evidence="1">Uncharacterized protein</fullName>
    </submittedName>
</protein>
<evidence type="ECO:0000313" key="2">
    <source>
        <dbReference type="Proteomes" id="UP000070376"/>
    </source>
</evidence>
<evidence type="ECO:0000313" key="1">
    <source>
        <dbReference type="EMBL" id="KWZ83469.1"/>
    </source>
</evidence>
<dbReference type="Proteomes" id="UP000070376">
    <property type="component" value="Unassembled WGS sequence"/>
</dbReference>
<name>A0A133KUX9_HEYCO</name>
<gene>
    <name evidence="1" type="ORF">HMPREF3213_01245</name>
</gene>
<dbReference type="AlphaFoldDB" id="A0A133KUX9"/>
<comment type="caution">
    <text evidence="1">The sequence shown here is derived from an EMBL/GenBank/DDBJ whole genome shotgun (WGS) entry which is preliminary data.</text>
</comment>
<proteinExistence type="predicted"/>
<sequence>MQGQYILKEGTGKVFDERLDSNFIFRIWHCICPAGKWDNRPEPIYFR</sequence>